<dbReference type="Pfam" id="PF10824">
    <property type="entry name" value="T7SS_ESX_EspC"/>
    <property type="match status" value="1"/>
</dbReference>
<feature type="region of interest" description="Disordered" evidence="1">
    <location>
        <begin position="94"/>
        <end position="148"/>
    </location>
</feature>
<gene>
    <name evidence="2" type="ORF">FHS12_000903</name>
</gene>
<sequence length="148" mass="15814">MLIDSNPADMIKVTPSDMRRAAEAWDEASDQVKNANPTDRVPEVATAMPGSAAAGQVAKLSSEFHRRFKSWCEGATEQADALRNATAEYESADQLAADEGRRQESVISHGMQDGSSGAMVNRGPAVLDPGDSPSARMSYLDKRMGGDL</sequence>
<evidence type="ECO:0000256" key="1">
    <source>
        <dbReference type="SAM" id="MobiDB-lite"/>
    </source>
</evidence>
<dbReference type="Proteomes" id="UP000577707">
    <property type="component" value="Unassembled WGS sequence"/>
</dbReference>
<dbReference type="RefSeq" id="WP_183542662.1">
    <property type="nucleotide sequence ID" value="NZ_BMQT01000004.1"/>
</dbReference>
<dbReference type="EMBL" id="JACHXG010000002">
    <property type="protein sequence ID" value="MBB3087970.1"/>
    <property type="molecule type" value="Genomic_DNA"/>
</dbReference>
<dbReference type="Gene3D" id="1.10.287.1060">
    <property type="entry name" value="ESAT-6-like"/>
    <property type="match status" value="1"/>
</dbReference>
<dbReference type="InterPro" id="IPR022536">
    <property type="entry name" value="EspC"/>
</dbReference>
<dbReference type="AlphaFoldDB" id="A0A7W5F7A8"/>
<dbReference type="GO" id="GO:0009306">
    <property type="term" value="P:protein secretion"/>
    <property type="evidence" value="ECO:0007669"/>
    <property type="project" value="InterPro"/>
</dbReference>
<organism evidence="2 3">
    <name type="scientific">Nocardioides albus</name>
    <dbReference type="NCBI Taxonomy" id="1841"/>
    <lineage>
        <taxon>Bacteria</taxon>
        <taxon>Bacillati</taxon>
        <taxon>Actinomycetota</taxon>
        <taxon>Actinomycetes</taxon>
        <taxon>Propionibacteriales</taxon>
        <taxon>Nocardioidaceae</taxon>
        <taxon>Nocardioides</taxon>
    </lineage>
</organism>
<comment type="caution">
    <text evidence="2">The sequence shown here is derived from an EMBL/GenBank/DDBJ whole genome shotgun (WGS) entry which is preliminary data.</text>
</comment>
<dbReference type="InterPro" id="IPR036689">
    <property type="entry name" value="ESAT-6-like_sf"/>
</dbReference>
<keyword evidence="3" id="KW-1185">Reference proteome</keyword>
<evidence type="ECO:0000313" key="2">
    <source>
        <dbReference type="EMBL" id="MBB3087970.1"/>
    </source>
</evidence>
<evidence type="ECO:0000313" key="3">
    <source>
        <dbReference type="Proteomes" id="UP000577707"/>
    </source>
</evidence>
<name>A0A7W5F7A8_9ACTN</name>
<protein>
    <submittedName>
        <fullName evidence="2">Uncharacterized protein YukE</fullName>
    </submittedName>
</protein>
<reference evidence="2 3" key="1">
    <citation type="submission" date="2020-08" db="EMBL/GenBank/DDBJ databases">
        <title>Genomic Encyclopedia of Type Strains, Phase III (KMG-III): the genomes of soil and plant-associated and newly described type strains.</title>
        <authorList>
            <person name="Whitman W."/>
        </authorList>
    </citation>
    <scope>NUCLEOTIDE SEQUENCE [LARGE SCALE GENOMIC DNA]</scope>
    <source>
        <strain evidence="2 3">CECT 3302</strain>
    </source>
</reference>
<accession>A0A7W5F7A8</accession>
<proteinExistence type="predicted"/>
<dbReference type="SUPFAM" id="SSF140453">
    <property type="entry name" value="EsxAB dimer-like"/>
    <property type="match status" value="1"/>
</dbReference>
<feature type="compositionally biased region" description="Basic and acidic residues" evidence="1">
    <location>
        <begin position="139"/>
        <end position="148"/>
    </location>
</feature>